<keyword evidence="1" id="KW-0472">Membrane</keyword>
<evidence type="ECO:0000313" key="4">
    <source>
        <dbReference type="Proteomes" id="UP001499988"/>
    </source>
</evidence>
<feature type="transmembrane region" description="Helical" evidence="1">
    <location>
        <begin position="368"/>
        <end position="392"/>
    </location>
</feature>
<evidence type="ECO:0000313" key="3">
    <source>
        <dbReference type="EMBL" id="GAA4871909.1"/>
    </source>
</evidence>
<comment type="similarity">
    <text evidence="1">Belongs to the glutamate:Na(+) symporter (ESS) (TC 2.A.27) family.</text>
</comment>
<keyword evidence="1" id="KW-0915">Sodium</keyword>
<evidence type="ECO:0000256" key="1">
    <source>
        <dbReference type="HAMAP-Rule" id="MF_02062"/>
    </source>
</evidence>
<evidence type="ECO:0000256" key="2">
    <source>
        <dbReference type="NCBIfam" id="TIGR00210"/>
    </source>
</evidence>
<feature type="transmembrane region" description="Helical" evidence="1">
    <location>
        <begin position="331"/>
        <end position="348"/>
    </location>
</feature>
<feature type="transmembrane region" description="Helical" evidence="1">
    <location>
        <begin position="301"/>
        <end position="324"/>
    </location>
</feature>
<dbReference type="EMBL" id="BAABJZ010000003">
    <property type="protein sequence ID" value="GAA4871909.1"/>
    <property type="molecule type" value="Genomic_DNA"/>
</dbReference>
<accession>A0ABP9E8L3</accession>
<reference evidence="4" key="1">
    <citation type="journal article" date="2019" name="Int. J. Syst. Evol. Microbiol.">
        <title>The Global Catalogue of Microorganisms (GCM) 10K type strain sequencing project: providing services to taxonomists for standard genome sequencing and annotation.</title>
        <authorList>
            <consortium name="The Broad Institute Genomics Platform"/>
            <consortium name="The Broad Institute Genome Sequencing Center for Infectious Disease"/>
            <person name="Wu L."/>
            <person name="Ma J."/>
        </authorList>
    </citation>
    <scope>NUCLEOTIDE SEQUENCE [LARGE SCALE GENOMIC DNA]</scope>
    <source>
        <strain evidence="4">JCM 18401</strain>
    </source>
</reference>
<keyword evidence="1" id="KW-0812">Transmembrane</keyword>
<dbReference type="InterPro" id="IPR004445">
    <property type="entry name" value="GltS"/>
</dbReference>
<keyword evidence="1" id="KW-1003">Cell membrane</keyword>
<feature type="transmembrane region" description="Helical" evidence="1">
    <location>
        <begin position="126"/>
        <end position="147"/>
    </location>
</feature>
<organism evidence="3 4">
    <name type="scientific">Ferrimonas pelagia</name>
    <dbReference type="NCBI Taxonomy" id="1177826"/>
    <lineage>
        <taxon>Bacteria</taxon>
        <taxon>Pseudomonadati</taxon>
        <taxon>Pseudomonadota</taxon>
        <taxon>Gammaproteobacteria</taxon>
        <taxon>Alteromonadales</taxon>
        <taxon>Ferrimonadaceae</taxon>
        <taxon>Ferrimonas</taxon>
    </lineage>
</organism>
<feature type="transmembrane region" description="Helical" evidence="1">
    <location>
        <begin position="242"/>
        <end position="261"/>
    </location>
</feature>
<keyword evidence="1" id="KW-0769">Symport</keyword>
<dbReference type="RefSeq" id="WP_345332153.1">
    <property type="nucleotide sequence ID" value="NZ_BAABJZ010000003.1"/>
</dbReference>
<protein>
    <recommendedName>
        <fullName evidence="1 2">Sodium/glutamate symporter</fullName>
    </recommendedName>
</protein>
<feature type="transmembrane region" description="Helical" evidence="1">
    <location>
        <begin position="93"/>
        <end position="114"/>
    </location>
</feature>
<comment type="subcellular location">
    <subcellularLocation>
        <location evidence="1">Cell inner membrane</location>
        <topology evidence="1">Multi-pass membrane protein</topology>
    </subcellularLocation>
</comment>
<keyword evidence="4" id="KW-1185">Reference proteome</keyword>
<dbReference type="NCBIfam" id="TIGR00210">
    <property type="entry name" value="gltS"/>
    <property type="match status" value="1"/>
</dbReference>
<feature type="transmembrane region" description="Helical" evidence="1">
    <location>
        <begin position="273"/>
        <end position="295"/>
    </location>
</feature>
<dbReference type="HAMAP" id="MF_02062">
    <property type="entry name" value="GltS"/>
    <property type="match status" value="1"/>
</dbReference>
<keyword evidence="1" id="KW-0029">Amino-acid transport</keyword>
<proteinExistence type="inferred from homology"/>
<dbReference type="Proteomes" id="UP001499988">
    <property type="component" value="Unassembled WGS sequence"/>
</dbReference>
<feature type="transmembrane region" description="Helical" evidence="1">
    <location>
        <begin position="159"/>
        <end position="179"/>
    </location>
</feature>
<gene>
    <name evidence="3" type="primary">gltS_1</name>
    <name evidence="1" type="synonym">gltS</name>
    <name evidence="3" type="ORF">GCM10023333_00860</name>
</gene>
<comment type="function">
    <text evidence="1">Catalyzes the sodium-dependent transport of glutamate.</text>
</comment>
<comment type="caution">
    <text evidence="3">The sequence shown here is derived from an EMBL/GenBank/DDBJ whole genome shotgun (WGS) entry which is preliminary data.</text>
</comment>
<name>A0ABP9E8L3_9GAMM</name>
<dbReference type="PANTHER" id="PTHR36178">
    <property type="entry name" value="SLR0625 PROTEIN"/>
    <property type="match status" value="1"/>
</dbReference>
<keyword evidence="1" id="KW-1133">Transmembrane helix</keyword>
<feature type="transmembrane region" description="Helical" evidence="1">
    <location>
        <begin position="34"/>
        <end position="51"/>
    </location>
</feature>
<keyword evidence="1" id="KW-0739">Sodium transport</keyword>
<dbReference type="Pfam" id="PF03616">
    <property type="entry name" value="Glt_symporter"/>
    <property type="match status" value="1"/>
</dbReference>
<keyword evidence="1" id="KW-0813">Transport</keyword>
<feature type="transmembrane region" description="Helical" evidence="1">
    <location>
        <begin position="211"/>
        <end position="230"/>
    </location>
</feature>
<keyword evidence="1" id="KW-0997">Cell inner membrane</keyword>
<keyword evidence="1" id="KW-0406">Ion transport</keyword>
<sequence length="397" mass="42117">MELSLRETVLAAVVVLLIGRLLNSQIGVLRRYNIPQPVTGGIAASLLSLLAHQLWGFDVQFDMSLRDVLLLAFFTSVGLSARLDMLTKGGRPLLVLMFICVAGVVLQNVTGLVMAMATGLPTVNGLLLGSVSLFGGHGTSVAWSSVFEEQVGISNALEIGIGSATMGLILGGLVGGPLAQKLIEKHKLKAGEPVIQSSGDRRSGRQIDSQGMFVVLMYLSAGMILGTHVAQWGTQHGVNIPEFLACMLSGLVLTNILPRLLPKLEAPTEGQSLSLMSEMTLGLFLAMSLMGMQLWTLVDLALPMLVTVVVQVTMMVLLVVFVMFPMLGKSYDSAVISAGYLGMGLGALPNAMANMNAVTARYGAAPLAFMVIPLANAFFVDISNAVILQLLLNFFMP</sequence>
<dbReference type="PANTHER" id="PTHR36178:SF1">
    <property type="entry name" value="SODIUM_GLUTAMATE SYMPORTER"/>
    <property type="match status" value="1"/>
</dbReference>